<organism evidence="1 2">
    <name type="scientific">Ancylostoma caninum</name>
    <name type="common">Dog hookworm</name>
    <dbReference type="NCBI Taxonomy" id="29170"/>
    <lineage>
        <taxon>Eukaryota</taxon>
        <taxon>Metazoa</taxon>
        <taxon>Ecdysozoa</taxon>
        <taxon>Nematoda</taxon>
        <taxon>Chromadorea</taxon>
        <taxon>Rhabditida</taxon>
        <taxon>Rhabditina</taxon>
        <taxon>Rhabditomorpha</taxon>
        <taxon>Strongyloidea</taxon>
        <taxon>Ancylostomatidae</taxon>
        <taxon>Ancylostomatinae</taxon>
        <taxon>Ancylostoma</taxon>
    </lineage>
</organism>
<accession>A0A368GYT5</accession>
<comment type="caution">
    <text evidence="1">The sequence shown here is derived from an EMBL/GenBank/DDBJ whole genome shotgun (WGS) entry which is preliminary data.</text>
</comment>
<dbReference type="Proteomes" id="UP000252519">
    <property type="component" value="Unassembled WGS sequence"/>
</dbReference>
<name>A0A368GYT5_ANCCA</name>
<dbReference type="EMBL" id="JOJR01000033">
    <property type="protein sequence ID" value="RCN49516.1"/>
    <property type="molecule type" value="Genomic_DNA"/>
</dbReference>
<evidence type="ECO:0000313" key="1">
    <source>
        <dbReference type="EMBL" id="RCN49516.1"/>
    </source>
</evidence>
<dbReference type="OrthoDB" id="10039910at2759"/>
<dbReference type="PANTHER" id="PTHR45786:SF74">
    <property type="entry name" value="ATP-DEPENDENT DNA HELICASE"/>
    <property type="match status" value="1"/>
</dbReference>
<reference evidence="1 2" key="1">
    <citation type="submission" date="2014-10" db="EMBL/GenBank/DDBJ databases">
        <title>Draft genome of the hookworm Ancylostoma caninum.</title>
        <authorList>
            <person name="Mitreva M."/>
        </authorList>
    </citation>
    <scope>NUCLEOTIDE SEQUENCE [LARGE SCALE GENOMIC DNA]</scope>
    <source>
        <strain evidence="1 2">Baltimore</strain>
    </source>
</reference>
<dbReference type="AlphaFoldDB" id="A0A368GYT5"/>
<dbReference type="PANTHER" id="PTHR45786">
    <property type="entry name" value="DNA BINDING PROTEIN-LIKE"/>
    <property type="match status" value="1"/>
</dbReference>
<evidence type="ECO:0000313" key="2">
    <source>
        <dbReference type="Proteomes" id="UP000252519"/>
    </source>
</evidence>
<protein>
    <submittedName>
        <fullName evidence="1">Uncharacterized protein</fullName>
    </submittedName>
</protein>
<gene>
    <name evidence="1" type="ORF">ANCCAN_04457</name>
</gene>
<keyword evidence="2" id="KW-1185">Reference proteome</keyword>
<sequence>MMGDVVRQEKEQARREELPTPTIRMIFDVPENLDRHRYNIPAANEVAVVFVGEDDDVPATIALSIHHKTRGFQHIRDIDGCCDPMSYPLLFPRGRIPARERGRGLHRENLIQTSWPYENPSIHYITLENFCNSLLWMRT</sequence>
<proteinExistence type="predicted"/>
<dbReference type="STRING" id="29170.A0A368GYT5"/>